<feature type="compositionally biased region" description="Low complexity" evidence="2">
    <location>
        <begin position="1"/>
        <end position="12"/>
    </location>
</feature>
<comment type="caution">
    <text evidence="4">The sequence shown here is derived from an EMBL/GenBank/DDBJ whole genome shotgun (WGS) entry which is preliminary data.</text>
</comment>
<dbReference type="InterPro" id="IPR041569">
    <property type="entry name" value="AAA_lid_3"/>
</dbReference>
<dbReference type="EMBL" id="CAUYUJ010016125">
    <property type="protein sequence ID" value="CAK0862088.1"/>
    <property type="molecule type" value="Genomic_DNA"/>
</dbReference>
<evidence type="ECO:0000313" key="5">
    <source>
        <dbReference type="Proteomes" id="UP001189429"/>
    </source>
</evidence>
<dbReference type="Pfam" id="PF17862">
    <property type="entry name" value="AAA_lid_3"/>
    <property type="match status" value="1"/>
</dbReference>
<feature type="region of interest" description="Disordered" evidence="2">
    <location>
        <begin position="551"/>
        <end position="574"/>
    </location>
</feature>
<sequence length="620" mass="64357">MAAALAANAASRASRRESEEGRGPVAPVVPAAFGDVRFSGFRFPQHRLAAEASGERPPAAAMRTVLDAAAEALLWPFGITRKRRGRPGLRDERGDGPEEEHGWEVDSCHLLGALSGALLAWWALGRLKALGPASAAGAGAGGADAQGPPALSRVPFSDFLRLLRVGAVTTVTYLADRPPAGALVFKPLPASAGAAALPAALPPAVGGAVPGGAPRLCETLLLPGCHQSLFEELFACKSLKLECAAVVDAEPDMSKLALLVDVGGLLASVAALVYLFRNNGQGGNPFSGTRLEDSAPDGERTQSTVTFEDVAGMERTKEELREVISFLRNPGSFYALGAKPPRGVLLHGPSGTGKTLLARAVAGESGVPFLYASSASFVEIYVGQGAARIRQFFEQARSSAPCIIFLDELDAVGTARSAAASGGNQEYAQTLNQLLLELDGIESHSSSTGGPGAGIVVTIAATNRYDCLDEALVRPGRLDRIVLVGLPNLAERVATLHIHARRLVTQDLDFEQIARRTDGCSGADLANVLNEAALLAARRGADAVRMQHVNDVLGTPRQRQQRSAADAGAGDGEAGADAAGELLGRMLTALAAASSAGRAWTPRMDSSGPHSFAEEVEGTD</sequence>
<proteinExistence type="inferred from homology"/>
<gene>
    <name evidence="4" type="ORF">PCOR1329_LOCUS50594</name>
</gene>
<reference evidence="4" key="1">
    <citation type="submission" date="2023-10" db="EMBL/GenBank/DDBJ databases">
        <authorList>
            <person name="Chen Y."/>
            <person name="Shah S."/>
            <person name="Dougan E. K."/>
            <person name="Thang M."/>
            <person name="Chan C."/>
        </authorList>
    </citation>
    <scope>NUCLEOTIDE SEQUENCE [LARGE SCALE GENOMIC DNA]</scope>
</reference>
<dbReference type="PANTHER" id="PTHR23076">
    <property type="entry name" value="METALLOPROTEASE M41 FTSH"/>
    <property type="match status" value="1"/>
</dbReference>
<evidence type="ECO:0000259" key="3">
    <source>
        <dbReference type="SMART" id="SM00382"/>
    </source>
</evidence>
<comment type="similarity">
    <text evidence="1">Belongs to the AAA ATPase family.</text>
</comment>
<dbReference type="Proteomes" id="UP001189429">
    <property type="component" value="Unassembled WGS sequence"/>
</dbReference>
<dbReference type="InterPro" id="IPR003959">
    <property type="entry name" value="ATPase_AAA_core"/>
</dbReference>
<name>A0ABN9UQ44_9DINO</name>
<dbReference type="InterPro" id="IPR003593">
    <property type="entry name" value="AAA+_ATPase"/>
</dbReference>
<organism evidence="4 5">
    <name type="scientific">Prorocentrum cordatum</name>
    <dbReference type="NCBI Taxonomy" id="2364126"/>
    <lineage>
        <taxon>Eukaryota</taxon>
        <taxon>Sar</taxon>
        <taxon>Alveolata</taxon>
        <taxon>Dinophyceae</taxon>
        <taxon>Prorocentrales</taxon>
        <taxon>Prorocentraceae</taxon>
        <taxon>Prorocentrum</taxon>
    </lineage>
</organism>
<evidence type="ECO:0000256" key="1">
    <source>
        <dbReference type="RuleBase" id="RU003651"/>
    </source>
</evidence>
<dbReference type="SUPFAM" id="SSF52540">
    <property type="entry name" value="P-loop containing nucleoside triphosphate hydrolases"/>
    <property type="match status" value="1"/>
</dbReference>
<keyword evidence="1" id="KW-0547">Nucleotide-binding</keyword>
<keyword evidence="5" id="KW-1185">Reference proteome</keyword>
<dbReference type="Gene3D" id="3.40.50.300">
    <property type="entry name" value="P-loop containing nucleotide triphosphate hydrolases"/>
    <property type="match status" value="1"/>
</dbReference>
<feature type="region of interest" description="Disordered" evidence="2">
    <location>
        <begin position="597"/>
        <end position="620"/>
    </location>
</feature>
<dbReference type="InterPro" id="IPR003960">
    <property type="entry name" value="ATPase_AAA_CS"/>
</dbReference>
<evidence type="ECO:0000256" key="2">
    <source>
        <dbReference type="SAM" id="MobiDB-lite"/>
    </source>
</evidence>
<dbReference type="PANTHER" id="PTHR23076:SF58">
    <property type="entry name" value="INACTIVE ATP-DEPENDENT ZINC METALLOPROTEASE FTSHI 5, CHLOROPLASTIC-RELATED"/>
    <property type="match status" value="1"/>
</dbReference>
<evidence type="ECO:0000313" key="4">
    <source>
        <dbReference type="EMBL" id="CAK0862088.1"/>
    </source>
</evidence>
<dbReference type="Gene3D" id="1.10.8.60">
    <property type="match status" value="1"/>
</dbReference>
<dbReference type="PROSITE" id="PS00674">
    <property type="entry name" value="AAA"/>
    <property type="match status" value="1"/>
</dbReference>
<keyword evidence="1" id="KW-0067">ATP-binding</keyword>
<accession>A0ABN9UQ44</accession>
<dbReference type="SMART" id="SM00382">
    <property type="entry name" value="AAA"/>
    <property type="match status" value="1"/>
</dbReference>
<protein>
    <recommendedName>
        <fullName evidence="3">AAA+ ATPase domain-containing protein</fullName>
    </recommendedName>
</protein>
<feature type="domain" description="AAA+ ATPase" evidence="3">
    <location>
        <begin position="340"/>
        <end position="488"/>
    </location>
</feature>
<dbReference type="InterPro" id="IPR027417">
    <property type="entry name" value="P-loop_NTPase"/>
</dbReference>
<feature type="region of interest" description="Disordered" evidence="2">
    <location>
        <begin position="1"/>
        <end position="26"/>
    </location>
</feature>
<dbReference type="Pfam" id="PF00004">
    <property type="entry name" value="AAA"/>
    <property type="match status" value="1"/>
</dbReference>